<dbReference type="InterPro" id="IPR001220">
    <property type="entry name" value="Legume_lectin_dom"/>
</dbReference>
<dbReference type="Proteomes" id="UP001345219">
    <property type="component" value="Chromosome 22"/>
</dbReference>
<dbReference type="InterPro" id="IPR013320">
    <property type="entry name" value="ConA-like_dom_sf"/>
</dbReference>
<dbReference type="AlphaFoldDB" id="A0AAN7KV01"/>
<sequence>MPIRVVQGNPQSLASFSTNFTFALSAAGGQGDGLAFAMAPAGFISNLSGDAVSGCPWERTEL</sequence>
<dbReference type="Gene3D" id="2.60.120.200">
    <property type="match status" value="1"/>
</dbReference>
<proteinExistence type="predicted"/>
<dbReference type="EMBL" id="JAXIOK010000004">
    <property type="protein sequence ID" value="KAK4773064.1"/>
    <property type="molecule type" value="Genomic_DNA"/>
</dbReference>
<keyword evidence="4" id="KW-1185">Reference proteome</keyword>
<reference evidence="3 4" key="1">
    <citation type="journal article" date="2023" name="Hortic Res">
        <title>Pangenome of water caltrop reveals structural variations and asymmetric subgenome divergence after allopolyploidization.</title>
        <authorList>
            <person name="Zhang X."/>
            <person name="Chen Y."/>
            <person name="Wang L."/>
            <person name="Yuan Y."/>
            <person name="Fang M."/>
            <person name="Shi L."/>
            <person name="Lu R."/>
            <person name="Comes H.P."/>
            <person name="Ma Y."/>
            <person name="Chen Y."/>
            <person name="Huang G."/>
            <person name="Zhou Y."/>
            <person name="Zheng Z."/>
            <person name="Qiu Y."/>
        </authorList>
    </citation>
    <scope>NUCLEOTIDE SEQUENCE [LARGE SCALE GENOMIC DNA]</scope>
    <source>
        <tissue evidence="3">Roots</tissue>
    </source>
</reference>
<keyword evidence="1" id="KW-0430">Lectin</keyword>
<accession>A0AAN7KV01</accession>
<evidence type="ECO:0000256" key="1">
    <source>
        <dbReference type="ARBA" id="ARBA00022734"/>
    </source>
</evidence>
<evidence type="ECO:0000259" key="2">
    <source>
        <dbReference type="Pfam" id="PF00139"/>
    </source>
</evidence>
<gene>
    <name evidence="3" type="ORF">SAY87_028083</name>
</gene>
<comment type="caution">
    <text evidence="3">The sequence shown here is derived from an EMBL/GenBank/DDBJ whole genome shotgun (WGS) entry which is preliminary data.</text>
</comment>
<dbReference type="GO" id="GO:0030246">
    <property type="term" value="F:carbohydrate binding"/>
    <property type="evidence" value="ECO:0007669"/>
    <property type="project" value="UniProtKB-KW"/>
</dbReference>
<dbReference type="SUPFAM" id="SSF49899">
    <property type="entry name" value="Concanavalin A-like lectins/glucanases"/>
    <property type="match status" value="1"/>
</dbReference>
<protein>
    <recommendedName>
        <fullName evidence="2">Legume lectin domain-containing protein</fullName>
    </recommendedName>
</protein>
<organism evidence="3 4">
    <name type="scientific">Trapa incisa</name>
    <dbReference type="NCBI Taxonomy" id="236973"/>
    <lineage>
        <taxon>Eukaryota</taxon>
        <taxon>Viridiplantae</taxon>
        <taxon>Streptophyta</taxon>
        <taxon>Embryophyta</taxon>
        <taxon>Tracheophyta</taxon>
        <taxon>Spermatophyta</taxon>
        <taxon>Magnoliopsida</taxon>
        <taxon>eudicotyledons</taxon>
        <taxon>Gunneridae</taxon>
        <taxon>Pentapetalae</taxon>
        <taxon>rosids</taxon>
        <taxon>malvids</taxon>
        <taxon>Myrtales</taxon>
        <taxon>Lythraceae</taxon>
        <taxon>Trapa</taxon>
    </lineage>
</organism>
<evidence type="ECO:0000313" key="4">
    <source>
        <dbReference type="Proteomes" id="UP001345219"/>
    </source>
</evidence>
<evidence type="ECO:0000313" key="3">
    <source>
        <dbReference type="EMBL" id="KAK4773064.1"/>
    </source>
</evidence>
<dbReference type="Pfam" id="PF00139">
    <property type="entry name" value="Lectin_legB"/>
    <property type="match status" value="1"/>
</dbReference>
<name>A0AAN7KV01_9MYRT</name>
<feature type="domain" description="Legume lectin" evidence="2">
    <location>
        <begin position="2"/>
        <end position="48"/>
    </location>
</feature>